<keyword evidence="1" id="KW-0732">Signal</keyword>
<evidence type="ECO:0000313" key="3">
    <source>
        <dbReference type="Proteomes" id="UP000593564"/>
    </source>
</evidence>
<protein>
    <submittedName>
        <fullName evidence="2">Uncharacterized protein</fullName>
    </submittedName>
</protein>
<comment type="caution">
    <text evidence="2">The sequence shown here is derived from an EMBL/GenBank/DDBJ whole genome shotgun (WGS) entry which is preliminary data.</text>
</comment>
<dbReference type="PANTHER" id="PTHR22953">
    <property type="entry name" value="ACID PHOSPHATASE RELATED"/>
    <property type="match status" value="1"/>
</dbReference>
<proteinExistence type="predicted"/>
<sequence>MEIEHGIILHFPFPKLFSFFIRQSDILSSFQVHAYEQMNRVYNYTLDPCGPIYVTVGDGENIETADVDHADDKCPPQNTYQKWEGYAI</sequence>
<evidence type="ECO:0000256" key="1">
    <source>
        <dbReference type="ARBA" id="ARBA00022729"/>
    </source>
</evidence>
<dbReference type="EMBL" id="JACBKZ010000015">
    <property type="protein sequence ID" value="KAF5929994.1"/>
    <property type="molecule type" value="Genomic_DNA"/>
</dbReference>
<dbReference type="AlphaFoldDB" id="A0A7J7FSV1"/>
<accession>A0A7J7FSV1</accession>
<dbReference type="Gene3D" id="3.60.21.10">
    <property type="match status" value="1"/>
</dbReference>
<dbReference type="InterPro" id="IPR029052">
    <property type="entry name" value="Metallo-depent_PP-like"/>
</dbReference>
<keyword evidence="3" id="KW-1185">Reference proteome</keyword>
<organism evidence="2 3">
    <name type="scientific">Camellia sinensis</name>
    <name type="common">Tea plant</name>
    <name type="synonym">Thea sinensis</name>
    <dbReference type="NCBI Taxonomy" id="4442"/>
    <lineage>
        <taxon>Eukaryota</taxon>
        <taxon>Viridiplantae</taxon>
        <taxon>Streptophyta</taxon>
        <taxon>Embryophyta</taxon>
        <taxon>Tracheophyta</taxon>
        <taxon>Spermatophyta</taxon>
        <taxon>Magnoliopsida</taxon>
        <taxon>eudicotyledons</taxon>
        <taxon>Gunneridae</taxon>
        <taxon>Pentapetalae</taxon>
        <taxon>asterids</taxon>
        <taxon>Ericales</taxon>
        <taxon>Theaceae</taxon>
        <taxon>Camellia</taxon>
    </lineage>
</organism>
<name>A0A7J7FSV1_CAMSI</name>
<gene>
    <name evidence="2" type="ORF">HYC85_030867</name>
</gene>
<dbReference type="PANTHER" id="PTHR22953:SF153">
    <property type="entry name" value="PURPLE ACID PHOSPHATASE"/>
    <property type="match status" value="1"/>
</dbReference>
<reference evidence="2 3" key="2">
    <citation type="submission" date="2020-07" db="EMBL/GenBank/DDBJ databases">
        <title>Genome assembly of wild tea tree DASZ reveals pedigree and selection history of tea varieties.</title>
        <authorList>
            <person name="Zhang W."/>
        </authorList>
    </citation>
    <scope>NUCLEOTIDE SEQUENCE [LARGE SCALE GENOMIC DNA]</scope>
    <source>
        <strain evidence="3">cv. G240</strain>
        <tissue evidence="2">Leaf</tissue>
    </source>
</reference>
<reference evidence="3" key="1">
    <citation type="journal article" date="2020" name="Nat. Commun.">
        <title>Genome assembly of wild tea tree DASZ reveals pedigree and selection history of tea varieties.</title>
        <authorList>
            <person name="Zhang W."/>
            <person name="Zhang Y."/>
            <person name="Qiu H."/>
            <person name="Guo Y."/>
            <person name="Wan H."/>
            <person name="Zhang X."/>
            <person name="Scossa F."/>
            <person name="Alseekh S."/>
            <person name="Zhang Q."/>
            <person name="Wang P."/>
            <person name="Xu L."/>
            <person name="Schmidt M.H."/>
            <person name="Jia X."/>
            <person name="Li D."/>
            <person name="Zhu A."/>
            <person name="Guo F."/>
            <person name="Chen W."/>
            <person name="Ni D."/>
            <person name="Usadel B."/>
            <person name="Fernie A.R."/>
            <person name="Wen W."/>
        </authorList>
    </citation>
    <scope>NUCLEOTIDE SEQUENCE [LARGE SCALE GENOMIC DNA]</scope>
    <source>
        <strain evidence="3">cv. G240</strain>
    </source>
</reference>
<dbReference type="GO" id="GO:0003993">
    <property type="term" value="F:acid phosphatase activity"/>
    <property type="evidence" value="ECO:0007669"/>
    <property type="project" value="InterPro"/>
</dbReference>
<evidence type="ECO:0000313" key="2">
    <source>
        <dbReference type="EMBL" id="KAF5929994.1"/>
    </source>
</evidence>
<dbReference type="Proteomes" id="UP000593564">
    <property type="component" value="Unassembled WGS sequence"/>
</dbReference>
<dbReference type="InterPro" id="IPR039331">
    <property type="entry name" value="PAPs-like"/>
</dbReference>